<gene>
    <name evidence="2" type="ORF">AU255_14230</name>
</gene>
<accession>A0A1V8M3V9</accession>
<dbReference type="Gene3D" id="3.40.47.10">
    <property type="match status" value="1"/>
</dbReference>
<dbReference type="Proteomes" id="UP000191980">
    <property type="component" value="Unassembled WGS sequence"/>
</dbReference>
<evidence type="ECO:0000313" key="3">
    <source>
        <dbReference type="Proteomes" id="UP000191980"/>
    </source>
</evidence>
<keyword evidence="3" id="KW-1185">Reference proteome</keyword>
<evidence type="ECO:0000259" key="1">
    <source>
        <dbReference type="Pfam" id="PF13723"/>
    </source>
</evidence>
<comment type="caution">
    <text evidence="2">The sequence shown here is derived from an EMBL/GenBank/DDBJ whole genome shotgun (WGS) entry which is preliminary data.</text>
</comment>
<evidence type="ECO:0000313" key="2">
    <source>
        <dbReference type="EMBL" id="OQK16249.1"/>
    </source>
</evidence>
<name>A0A1V8M3V9_9GAMM</name>
<feature type="domain" description="Beta-ketoacyl synthase-like N-terminal" evidence="1">
    <location>
        <begin position="28"/>
        <end position="202"/>
    </location>
</feature>
<dbReference type="STRING" id="1420851.AU255_14230"/>
<reference evidence="2 3" key="1">
    <citation type="submission" date="2015-12" db="EMBL/GenBank/DDBJ databases">
        <authorList>
            <person name="Shamseldin A."/>
            <person name="Moawad H."/>
            <person name="Abd El-Rahim W.M."/>
            <person name="Sadowsky M.J."/>
        </authorList>
    </citation>
    <scope>NUCLEOTIDE SEQUENCE [LARGE SCALE GENOMIC DNA]</scope>
    <source>
        <strain evidence="2 3">WF1</strain>
    </source>
</reference>
<dbReference type="Pfam" id="PF13723">
    <property type="entry name" value="Ketoacyl-synt_2"/>
    <property type="match status" value="1"/>
</dbReference>
<proteinExistence type="predicted"/>
<dbReference type="SUPFAM" id="SSF53901">
    <property type="entry name" value="Thiolase-like"/>
    <property type="match status" value="1"/>
</dbReference>
<dbReference type="AlphaFoldDB" id="A0A1V8M3V9"/>
<protein>
    <recommendedName>
        <fullName evidence="1">Beta-ketoacyl synthase-like N-terminal domain-containing protein</fullName>
    </recommendedName>
</protein>
<sequence length="248" mass="26940">MKQLFIKSAVVCCPDRELLSHFNLPGSDIDNSFIPAGIRRRTSMTTRMAITAAKLACLQANTDPQNLASVFASLGGEIQVTDALCRLLPDDNELLSPTQFHNSVHNTTAGYWGILNKCQAPTTAIAAADDTFAMGLIEVWAQLQQGKGERLLVCYDELWPQYLAPPIGQTAFACAFVLSSEAEQAIGAITMPQVAQQYKQDMQAEWLKLAETAPAAAVIPLLLAVQHKQVGLVPLNIKAPVWACQFKS</sequence>
<dbReference type="InterPro" id="IPR014030">
    <property type="entry name" value="Ketoacyl_synth_N"/>
</dbReference>
<dbReference type="GO" id="GO:0016746">
    <property type="term" value="F:acyltransferase activity"/>
    <property type="evidence" value="ECO:0007669"/>
    <property type="project" value="InterPro"/>
</dbReference>
<dbReference type="EMBL" id="LPUF01000002">
    <property type="protein sequence ID" value="OQK16249.1"/>
    <property type="molecule type" value="Genomic_DNA"/>
</dbReference>
<dbReference type="InterPro" id="IPR016039">
    <property type="entry name" value="Thiolase-like"/>
</dbReference>
<organism evidence="2 3">
    <name type="scientific">Methyloprofundus sedimenti</name>
    <dbReference type="NCBI Taxonomy" id="1420851"/>
    <lineage>
        <taxon>Bacteria</taxon>
        <taxon>Pseudomonadati</taxon>
        <taxon>Pseudomonadota</taxon>
        <taxon>Gammaproteobacteria</taxon>
        <taxon>Methylococcales</taxon>
        <taxon>Methylococcaceae</taxon>
        <taxon>Methyloprofundus</taxon>
    </lineage>
</organism>